<dbReference type="KEGG" id="moj:D7D94_09540"/>
<reference evidence="1 2" key="1">
    <citation type="submission" date="2018-09" db="EMBL/GenBank/DDBJ databases">
        <title>Whole genome sequencing of Microbacterium oryzae strain MB-10T.</title>
        <authorList>
            <person name="Das S.K."/>
        </authorList>
    </citation>
    <scope>NUCLEOTIDE SEQUENCE [LARGE SCALE GENOMIC DNA]</scope>
    <source>
        <strain evidence="1 2">MB-10</strain>
    </source>
</reference>
<dbReference type="InterPro" id="IPR024248">
    <property type="entry name" value="DUF2695"/>
</dbReference>
<protein>
    <submittedName>
        <fullName evidence="1">DUF2695 domain-containing protein</fullName>
    </submittedName>
</protein>
<dbReference type="OrthoDB" id="4866170at2"/>
<sequence>MDTKNIGEEAEALVRRIDDDLTTPHDGECLVCFLSRMVAEFGCDGTHRFARRFRDLRVPRATGLEMRLARKGGYCDCEVLFNAYEPARHLWTPEHTILDEDGEEVLVEAEEPQLIPACAGIPRGSAQPCRNWEAQRR</sequence>
<dbReference type="Proteomes" id="UP000422989">
    <property type="component" value="Chromosome"/>
</dbReference>
<name>A0A6I6DUU4_9MICO</name>
<dbReference type="Pfam" id="PF10905">
    <property type="entry name" value="DUF2695"/>
    <property type="match status" value="1"/>
</dbReference>
<dbReference type="AlphaFoldDB" id="A0A6I6DUU4"/>
<evidence type="ECO:0000313" key="1">
    <source>
        <dbReference type="EMBL" id="QGU27876.1"/>
    </source>
</evidence>
<evidence type="ECO:0000313" key="2">
    <source>
        <dbReference type="Proteomes" id="UP000422989"/>
    </source>
</evidence>
<gene>
    <name evidence="1" type="ORF">D7D94_09540</name>
</gene>
<dbReference type="RefSeq" id="WP_156242385.1">
    <property type="nucleotide sequence ID" value="NZ_BAAAZL010000004.1"/>
</dbReference>
<dbReference type="EMBL" id="CP032550">
    <property type="protein sequence ID" value="QGU27876.1"/>
    <property type="molecule type" value="Genomic_DNA"/>
</dbReference>
<proteinExistence type="predicted"/>
<accession>A0A6I6DUU4</accession>
<organism evidence="1 2">
    <name type="scientific">Microbacterium oryzae</name>
    <dbReference type="NCBI Taxonomy" id="743009"/>
    <lineage>
        <taxon>Bacteria</taxon>
        <taxon>Bacillati</taxon>
        <taxon>Actinomycetota</taxon>
        <taxon>Actinomycetes</taxon>
        <taxon>Micrococcales</taxon>
        <taxon>Microbacteriaceae</taxon>
        <taxon>Microbacterium</taxon>
    </lineage>
</organism>
<keyword evidence="2" id="KW-1185">Reference proteome</keyword>